<evidence type="ECO:0000313" key="2">
    <source>
        <dbReference type="EMBL" id="KVH92272.1"/>
    </source>
</evidence>
<proteinExistence type="predicted"/>
<keyword evidence="3" id="KW-1185">Reference proteome</keyword>
<comment type="caution">
    <text evidence="2">The sequence shown here is derived from an EMBL/GenBank/DDBJ whole genome shotgun (WGS) entry which is preliminary data.</text>
</comment>
<reference evidence="2 3" key="1">
    <citation type="journal article" date="2016" name="Sci. Rep.">
        <title>The genome sequence of the outbreeding globe artichoke constructed de novo incorporating a phase-aware low-pass sequencing strategy of F1 progeny.</title>
        <authorList>
            <person name="Scaglione D."/>
            <person name="Reyes-Chin-Wo S."/>
            <person name="Acquadro A."/>
            <person name="Froenicke L."/>
            <person name="Portis E."/>
            <person name="Beitel C."/>
            <person name="Tirone M."/>
            <person name="Mauro R."/>
            <person name="Lo Monaco A."/>
            <person name="Mauromicale G."/>
            <person name="Faccioli P."/>
            <person name="Cattivelli L."/>
            <person name="Rieseberg L."/>
            <person name="Michelmore R."/>
            <person name="Lanteri S."/>
        </authorList>
    </citation>
    <scope>NUCLEOTIDE SEQUENCE [LARGE SCALE GENOMIC DNA]</scope>
    <source>
        <strain evidence="2">2C</strain>
    </source>
</reference>
<dbReference type="EMBL" id="LEKV01004827">
    <property type="protein sequence ID" value="KVH92272.1"/>
    <property type="molecule type" value="Genomic_DNA"/>
</dbReference>
<sequence length="98" mass="11401">MGRLFVVTLEGSIYSCKHCKTHLGLSDDIISKPPIISKTLRITHRSNHRLSGRGRRRRFNRSRDGEDDDGQNSESRVNRGWNRRRRDGEGDNRRQPTT</sequence>
<feature type="compositionally biased region" description="Basic residues" evidence="1">
    <location>
        <begin position="41"/>
        <end position="60"/>
    </location>
</feature>
<dbReference type="Gramene" id="KVH92272">
    <property type="protein sequence ID" value="KVH92272"/>
    <property type="gene ID" value="Ccrd_005690"/>
</dbReference>
<dbReference type="STRING" id="59895.A0A118JUA9"/>
<feature type="region of interest" description="Disordered" evidence="1">
    <location>
        <begin position="40"/>
        <end position="98"/>
    </location>
</feature>
<dbReference type="AlphaFoldDB" id="A0A118JUA9"/>
<evidence type="ECO:0000256" key="1">
    <source>
        <dbReference type="SAM" id="MobiDB-lite"/>
    </source>
</evidence>
<feature type="compositionally biased region" description="Basic and acidic residues" evidence="1">
    <location>
        <begin position="86"/>
        <end position="98"/>
    </location>
</feature>
<protein>
    <submittedName>
        <fullName evidence="2">Yippee-like protein</fullName>
    </submittedName>
</protein>
<gene>
    <name evidence="2" type="ORF">Ccrd_005690</name>
</gene>
<dbReference type="Proteomes" id="UP000243975">
    <property type="component" value="Unassembled WGS sequence"/>
</dbReference>
<evidence type="ECO:0000313" key="3">
    <source>
        <dbReference type="Proteomes" id="UP000243975"/>
    </source>
</evidence>
<accession>A0A118JUA9</accession>
<name>A0A118JUA9_CYNCS</name>
<organism evidence="2 3">
    <name type="scientific">Cynara cardunculus var. scolymus</name>
    <name type="common">Globe artichoke</name>
    <name type="synonym">Cynara scolymus</name>
    <dbReference type="NCBI Taxonomy" id="59895"/>
    <lineage>
        <taxon>Eukaryota</taxon>
        <taxon>Viridiplantae</taxon>
        <taxon>Streptophyta</taxon>
        <taxon>Embryophyta</taxon>
        <taxon>Tracheophyta</taxon>
        <taxon>Spermatophyta</taxon>
        <taxon>Magnoliopsida</taxon>
        <taxon>eudicotyledons</taxon>
        <taxon>Gunneridae</taxon>
        <taxon>Pentapetalae</taxon>
        <taxon>asterids</taxon>
        <taxon>campanulids</taxon>
        <taxon>Asterales</taxon>
        <taxon>Asteraceae</taxon>
        <taxon>Carduoideae</taxon>
        <taxon>Cardueae</taxon>
        <taxon>Carduinae</taxon>
        <taxon>Cynara</taxon>
    </lineage>
</organism>